<dbReference type="SMART" id="SM00327">
    <property type="entry name" value="VWA"/>
    <property type="match status" value="1"/>
</dbReference>
<dbReference type="InterPro" id="IPR002035">
    <property type="entry name" value="VWF_A"/>
</dbReference>
<dbReference type="InterPro" id="IPR021908">
    <property type="entry name" value="YfbK_C"/>
</dbReference>
<dbReference type="InterPro" id="IPR051266">
    <property type="entry name" value="CLCR"/>
</dbReference>
<organism evidence="4 5">
    <name type="scientific">Aquibium oceanicum</name>
    <dbReference type="NCBI Taxonomy" id="1670800"/>
    <lineage>
        <taxon>Bacteria</taxon>
        <taxon>Pseudomonadati</taxon>
        <taxon>Pseudomonadota</taxon>
        <taxon>Alphaproteobacteria</taxon>
        <taxon>Hyphomicrobiales</taxon>
        <taxon>Phyllobacteriaceae</taxon>
        <taxon>Aquibium</taxon>
    </lineage>
</organism>
<evidence type="ECO:0000313" key="5">
    <source>
        <dbReference type="Proteomes" id="UP000182840"/>
    </source>
</evidence>
<dbReference type="Proteomes" id="UP000182840">
    <property type="component" value="Chromosome"/>
</dbReference>
<evidence type="ECO:0000256" key="1">
    <source>
        <dbReference type="SAM" id="MobiDB-lite"/>
    </source>
</evidence>
<feature type="region of interest" description="Disordered" evidence="1">
    <location>
        <begin position="1"/>
        <end position="25"/>
    </location>
</feature>
<keyword evidence="2" id="KW-0812">Transmembrane</keyword>
<gene>
    <name evidence="4" type="ORF">BSQ44_15530</name>
</gene>
<dbReference type="CDD" id="cd01465">
    <property type="entry name" value="vWA_subgroup"/>
    <property type="match status" value="1"/>
</dbReference>
<dbReference type="PANTHER" id="PTHR10579">
    <property type="entry name" value="CALCIUM-ACTIVATED CHLORIDE CHANNEL REGULATOR"/>
    <property type="match status" value="1"/>
</dbReference>
<keyword evidence="2" id="KW-0472">Membrane</keyword>
<dbReference type="SUPFAM" id="SSF53300">
    <property type="entry name" value="vWA-like"/>
    <property type="match status" value="1"/>
</dbReference>
<proteinExistence type="predicted"/>
<dbReference type="STRING" id="1670800.BSQ44_15530"/>
<evidence type="ECO:0000313" key="4">
    <source>
        <dbReference type="EMBL" id="APH72611.1"/>
    </source>
</evidence>
<feature type="region of interest" description="Disordered" evidence="1">
    <location>
        <begin position="101"/>
        <end position="193"/>
    </location>
</feature>
<dbReference type="InterPro" id="IPR036465">
    <property type="entry name" value="vWFA_dom_sf"/>
</dbReference>
<evidence type="ECO:0000256" key="2">
    <source>
        <dbReference type="SAM" id="Phobius"/>
    </source>
</evidence>
<protein>
    <recommendedName>
        <fullName evidence="3">VWFA domain-containing protein</fullName>
    </recommendedName>
</protein>
<feature type="compositionally biased region" description="Low complexity" evidence="1">
    <location>
        <begin position="152"/>
        <end position="164"/>
    </location>
</feature>
<sequence length="679" mass="72724">MARDEFDILRKAQPPKPDEAARERAVAAAMEAFDENSSTATQGSHRQVRLSTRATRLWSRIMDRKFLSPAAIASVLALPIAGYAAYQLVTEGPLSRSGSSVFVNGGDTKGTGAAPSGPSAPTQRAAEETSDNLSLIGPGAGPQAIQQDRAAEALAPAPAAAPSPKVSSRGTRNLDGGTAKLSAAPPAPVGIVAPSDTIPEAEENRDRVEAFNTNPVKSVQEDPVSTFSIDVDTASYSFVRASLKNGILPQADTVRVEEMVNYFPYDWKGPKSAAVPFNSTVTVMPTPWNEHTKLMHVAIKGYDVQPAVRPASNLVFLIDTSGSMNQSDKLPLLKSAFRLLVDRMTDEDTISIVTYAGSAGTVLEPTKGSEKSKILAALERLDAGGSTAGEAGLREAYRLASENFVEGGVNRVLLATDGDFNVGQTSDEDLKRLIEEKRQSNVFLSVFGFGRGNYNDQMMQTIAQNGNGTAAYIDTLAEAEKTLVQKASSTLFPIAKDVKIQVEFNPATVAEYRLIGYETRALAREDFNNDRVDAGDIGSGHSVTAIYEITPAGSPARVIDDLRYGEAKTDNATGIAHGDEYGFVKIRYKLPDEDVSKLIETPVTPANEIDSLAKASADQRFSVAVAAFGQKLRNTDQTAGFGYDRIMEIATAARGADPFGYRAEFLQLIRLASALDTRR</sequence>
<feature type="transmembrane region" description="Helical" evidence="2">
    <location>
        <begin position="66"/>
        <end position="86"/>
    </location>
</feature>
<name>A0A1L3STB7_9HYPH</name>
<dbReference type="RefSeq" id="WP_072605755.1">
    <property type="nucleotide sequence ID" value="NZ_CP018171.1"/>
</dbReference>
<dbReference type="InterPro" id="IPR022156">
    <property type="entry name" value="Uncharacterised_YfbK_N"/>
</dbReference>
<dbReference type="EMBL" id="CP018171">
    <property type="protein sequence ID" value="APH72611.1"/>
    <property type="molecule type" value="Genomic_DNA"/>
</dbReference>
<feature type="domain" description="VWFA" evidence="3">
    <location>
        <begin position="313"/>
        <end position="491"/>
    </location>
</feature>
<accession>A0A1L3STB7</accession>
<dbReference type="PANTHER" id="PTHR10579:SF43">
    <property type="entry name" value="ZINC FINGER (C3HC4-TYPE RING FINGER) FAMILY PROTEIN"/>
    <property type="match status" value="1"/>
</dbReference>
<dbReference type="Pfam" id="PF12034">
    <property type="entry name" value="YfbK_C"/>
    <property type="match status" value="1"/>
</dbReference>
<dbReference type="KEGG" id="meso:BSQ44_15530"/>
<reference evidence="5" key="1">
    <citation type="submission" date="2016-11" db="EMBL/GenBank/DDBJ databases">
        <title>Mesorhizobium oceanicum sp. nov., isolated from deep seawater in South China Sea.</title>
        <authorList>
            <person name="Fu G.-Y."/>
        </authorList>
    </citation>
    <scope>NUCLEOTIDE SEQUENCE [LARGE SCALE GENOMIC DNA]</scope>
    <source>
        <strain evidence="5">B7</strain>
    </source>
</reference>
<keyword evidence="2" id="KW-1133">Transmembrane helix</keyword>
<dbReference type="Pfam" id="PF00092">
    <property type="entry name" value="VWA"/>
    <property type="match status" value="1"/>
</dbReference>
<dbReference type="Pfam" id="PF12450">
    <property type="entry name" value="vWF_A"/>
    <property type="match status" value="1"/>
</dbReference>
<dbReference type="Gene3D" id="3.40.50.410">
    <property type="entry name" value="von Willebrand factor, type A domain"/>
    <property type="match status" value="1"/>
</dbReference>
<keyword evidence="5" id="KW-1185">Reference proteome</keyword>
<evidence type="ECO:0000259" key="3">
    <source>
        <dbReference type="PROSITE" id="PS50234"/>
    </source>
</evidence>
<dbReference type="AlphaFoldDB" id="A0A1L3STB7"/>
<dbReference type="OrthoDB" id="9805121at2"/>
<dbReference type="PROSITE" id="PS50234">
    <property type="entry name" value="VWFA"/>
    <property type="match status" value="1"/>
</dbReference>